<evidence type="ECO:0000313" key="2">
    <source>
        <dbReference type="EMBL" id="CCE32133.1"/>
    </source>
</evidence>
<dbReference type="HOGENOM" id="CLU_1677706_0_0_1"/>
<feature type="signal peptide" evidence="1">
    <location>
        <begin position="1"/>
        <end position="17"/>
    </location>
</feature>
<dbReference type="PhylomeDB" id="M1WDE7"/>
<dbReference type="Gene3D" id="1.10.1740.120">
    <property type="match status" value="1"/>
</dbReference>
<dbReference type="EMBL" id="CAGA01000038">
    <property type="protein sequence ID" value="CCE32133.1"/>
    <property type="molecule type" value="Genomic_DNA"/>
</dbReference>
<keyword evidence="1" id="KW-0732">Signal</keyword>
<organism evidence="2 3">
    <name type="scientific">Claviceps purpurea (strain 20.1)</name>
    <name type="common">Ergot fungus</name>
    <name type="synonym">Sphacelia segetum</name>
    <dbReference type="NCBI Taxonomy" id="1111077"/>
    <lineage>
        <taxon>Eukaryota</taxon>
        <taxon>Fungi</taxon>
        <taxon>Dikarya</taxon>
        <taxon>Ascomycota</taxon>
        <taxon>Pezizomycotina</taxon>
        <taxon>Sordariomycetes</taxon>
        <taxon>Hypocreomycetidae</taxon>
        <taxon>Hypocreales</taxon>
        <taxon>Clavicipitaceae</taxon>
        <taxon>Claviceps</taxon>
    </lineage>
</organism>
<gene>
    <name evidence="2" type="ORF">CPUR_05992</name>
</gene>
<evidence type="ECO:0000256" key="1">
    <source>
        <dbReference type="SAM" id="SignalP"/>
    </source>
</evidence>
<proteinExistence type="predicted"/>
<name>M1WDE7_CLAP2</name>
<keyword evidence="3" id="KW-1185">Reference proteome</keyword>
<comment type="caution">
    <text evidence="2">The sequence shown here is derived from an EMBL/GenBank/DDBJ whole genome shotgun (WGS) entry which is preliminary data.</text>
</comment>
<feature type="chain" id="PRO_5004019520" evidence="1">
    <location>
        <begin position="18"/>
        <end position="157"/>
    </location>
</feature>
<accession>M1WDE7</accession>
<dbReference type="Proteomes" id="UP000016801">
    <property type="component" value="Unassembled WGS sequence"/>
</dbReference>
<reference evidence="2 3" key="1">
    <citation type="journal article" date="2013" name="PLoS Genet.">
        <title>Plant-symbiotic fungi as chemical engineers: Multi-genome analysis of the Clavicipitaceae reveals dynamics of alkaloid loci.</title>
        <authorList>
            <person name="Schardl C.L."/>
            <person name="Young C.A."/>
            <person name="Hesse U."/>
            <person name="Amyotte S.G."/>
            <person name="Andreeva K."/>
            <person name="Calie P.J."/>
            <person name="Fleetwood D.J."/>
            <person name="Haws D.C."/>
            <person name="Moore N."/>
            <person name="Oeser B."/>
            <person name="Panaccione D.G."/>
            <person name="Schweri K.K."/>
            <person name="Voisey C.R."/>
            <person name="Farman M.L."/>
            <person name="Jaromczyk J.W."/>
            <person name="Roe B.A."/>
            <person name="O'Sullivan D.M."/>
            <person name="Scott B."/>
            <person name="Tudzynski P."/>
            <person name="An Z."/>
            <person name="Arnaoudova E.G."/>
            <person name="Bullock C.T."/>
            <person name="Charlton N.D."/>
            <person name="Chen L."/>
            <person name="Cox M."/>
            <person name="Dinkins R.D."/>
            <person name="Florea S."/>
            <person name="Glenn A.E."/>
            <person name="Gordon A."/>
            <person name="Gueldener U."/>
            <person name="Harris D.R."/>
            <person name="Hollin W."/>
            <person name="Jaromczyk J."/>
            <person name="Johnson R.D."/>
            <person name="Khan A.K."/>
            <person name="Leistner E."/>
            <person name="Leuchtmann A."/>
            <person name="Li C."/>
            <person name="Liu J."/>
            <person name="Liu J."/>
            <person name="Liu M."/>
            <person name="Mace W."/>
            <person name="Machado C."/>
            <person name="Nagabhyru P."/>
            <person name="Pan J."/>
            <person name="Schmid J."/>
            <person name="Sugawara K."/>
            <person name="Steiner U."/>
            <person name="Takach J.E."/>
            <person name="Tanaka E."/>
            <person name="Webb J.S."/>
            <person name="Wilson E.V."/>
            <person name="Wiseman J.L."/>
            <person name="Yoshida R."/>
            <person name="Zeng Z."/>
        </authorList>
    </citation>
    <scope>NUCLEOTIDE SEQUENCE [LARGE SCALE GENOMIC DNA]</scope>
    <source>
        <strain evidence="2 3">20.1</strain>
    </source>
</reference>
<sequence length="157" mass="16595">MQIFNITAVTFAAMATASPVDTGTANPPSLILPSTMPPSEWPMPPSEWPMPPSEWPMPPSESPMPPYPMPPSLIPSPLVPPFHFEAACSISELALCASELIGSTAKCNAEIMQNGLNFAANLACFISAVASGVASSIDMCKHCIPKTIVVEPQTVEE</sequence>
<dbReference type="AlphaFoldDB" id="M1WDE7"/>
<evidence type="ECO:0000313" key="3">
    <source>
        <dbReference type="Proteomes" id="UP000016801"/>
    </source>
</evidence>
<dbReference type="OrthoDB" id="10470032at2759"/>
<protein>
    <submittedName>
        <fullName evidence="2">Uncharacterized protein</fullName>
    </submittedName>
</protein>
<dbReference type="VEuPathDB" id="FungiDB:CPUR_05992"/>